<organism evidence="1">
    <name type="scientific">Albugo laibachii Nc14</name>
    <dbReference type="NCBI Taxonomy" id="890382"/>
    <lineage>
        <taxon>Eukaryota</taxon>
        <taxon>Sar</taxon>
        <taxon>Stramenopiles</taxon>
        <taxon>Oomycota</taxon>
        <taxon>Peronosporomycetes</taxon>
        <taxon>Albuginales</taxon>
        <taxon>Albuginaceae</taxon>
        <taxon>Albugo</taxon>
    </lineage>
</organism>
<proteinExistence type="predicted"/>
<evidence type="ECO:0000313" key="1">
    <source>
        <dbReference type="EMBL" id="CCA14857.1"/>
    </source>
</evidence>
<protein>
    <submittedName>
        <fullName evidence="1">AlNc14C6G898 protein</fullName>
    </submittedName>
</protein>
<sequence length="376" mass="43180">MLKSYIVFVLGVLRWKREFADAALAIRAYIHPILEFSDDGFLSKPIQPETLYTVRIIRTSEGSFTWMNSLKRCYEHASDALTSHLHKYRCKIPSIGKKIRVDISAPLLQKKSTADGPLNHAPTYKNDEWKLEDNVIEKILSGVNTIGWRLDGKSLLEWNQTKELNLNKISEINAQVFLKRNRGLHALRWTEAGGFRLFDRRPRFQRPDGGPVLESQLVANVIFEGVHNENQDIRVDFDKDATRIPQQFYDRIKEILLEYEFLEKNVTIHGQFKGPCTKVSKIPGIQTTDASPKVAPRYLPSIEMIFPNAKNILLRPEYYIARNGDLCTFLLEKSKDDTWVLGAQFLRANSITVHNTDAGIAYYFDYPDQIQGTSFA</sequence>
<dbReference type="SUPFAM" id="SSF50630">
    <property type="entry name" value="Acid proteases"/>
    <property type="match status" value="1"/>
</dbReference>
<dbReference type="EMBL" id="FR824051">
    <property type="protein sequence ID" value="CCA14857.1"/>
    <property type="molecule type" value="Genomic_DNA"/>
</dbReference>
<dbReference type="HOGENOM" id="CLU_779404_0_0_1"/>
<dbReference type="InterPro" id="IPR021109">
    <property type="entry name" value="Peptidase_aspartic_dom_sf"/>
</dbReference>
<dbReference type="AlphaFoldDB" id="F0W1C9"/>
<reference evidence="1" key="1">
    <citation type="journal article" date="2011" name="PLoS Biol.">
        <title>Gene gain and loss during evolution of obligate parasitism in the white rust pathogen of Arabidopsis thaliana.</title>
        <authorList>
            <person name="Kemen E."/>
            <person name="Gardiner A."/>
            <person name="Schultz-Larsen T."/>
            <person name="Kemen A.C."/>
            <person name="Balmuth A.L."/>
            <person name="Robert-Seilaniantz A."/>
            <person name="Bailey K."/>
            <person name="Holub E."/>
            <person name="Studholme D.J."/>
            <person name="Maclean D."/>
            <person name="Jones J.D."/>
        </authorList>
    </citation>
    <scope>NUCLEOTIDE SEQUENCE</scope>
</reference>
<gene>
    <name evidence="1" type="primary">AlNc14C6G898</name>
    <name evidence="1" type="ORF">ALNC14_010000</name>
</gene>
<accession>F0W1C9</accession>
<reference evidence="1" key="2">
    <citation type="submission" date="2011-02" db="EMBL/GenBank/DDBJ databases">
        <authorList>
            <person name="MacLean D."/>
        </authorList>
    </citation>
    <scope>NUCLEOTIDE SEQUENCE</scope>
</reference>
<name>F0W1C9_9STRA</name>
<dbReference type="Gene3D" id="2.40.70.10">
    <property type="entry name" value="Acid Proteases"/>
    <property type="match status" value="1"/>
</dbReference>